<sequence length="57" mass="6711">MSESRIATDYADYTDFFNQCNLLICLIRDSDKRISLKKYKPINERCPKSYFLSPIQG</sequence>
<dbReference type="AlphaFoldDB" id="A0A1W1HKY0"/>
<proteinExistence type="predicted"/>
<dbReference type="EMBL" id="FWEV01000331">
    <property type="protein sequence ID" value="SLM33075.1"/>
    <property type="molecule type" value="Genomic_DNA"/>
</dbReference>
<evidence type="ECO:0000313" key="1">
    <source>
        <dbReference type="EMBL" id="SLM33075.1"/>
    </source>
</evidence>
<keyword evidence="2" id="KW-1185">Reference proteome</keyword>
<gene>
    <name evidence="1" type="ORF">MTBBW1_850063</name>
</gene>
<evidence type="ECO:0000313" key="2">
    <source>
        <dbReference type="Proteomes" id="UP000191931"/>
    </source>
</evidence>
<organism evidence="1 2">
    <name type="scientific">Desulfamplus magnetovallimortis</name>
    <dbReference type="NCBI Taxonomy" id="1246637"/>
    <lineage>
        <taxon>Bacteria</taxon>
        <taxon>Pseudomonadati</taxon>
        <taxon>Thermodesulfobacteriota</taxon>
        <taxon>Desulfobacteria</taxon>
        <taxon>Desulfobacterales</taxon>
        <taxon>Desulfobacteraceae</taxon>
        <taxon>Desulfamplus</taxon>
    </lineage>
</organism>
<protein>
    <submittedName>
        <fullName evidence="1">Uncharacterized protein</fullName>
    </submittedName>
</protein>
<accession>A0A1W1HKY0</accession>
<dbReference type="Proteomes" id="UP000191931">
    <property type="component" value="Unassembled WGS sequence"/>
</dbReference>
<reference evidence="1 2" key="1">
    <citation type="submission" date="2017-03" db="EMBL/GenBank/DDBJ databases">
        <authorList>
            <person name="Afonso C.L."/>
            <person name="Miller P.J."/>
            <person name="Scott M.A."/>
            <person name="Spackman E."/>
            <person name="Goraichik I."/>
            <person name="Dimitrov K.M."/>
            <person name="Suarez D.L."/>
            <person name="Swayne D.E."/>
        </authorList>
    </citation>
    <scope>NUCLEOTIDE SEQUENCE [LARGE SCALE GENOMIC DNA]</scope>
    <source>
        <strain evidence="1">PRJEB14757</strain>
    </source>
</reference>
<name>A0A1W1HKY0_9BACT</name>